<keyword evidence="3" id="KW-0064">Aspartyl protease</keyword>
<dbReference type="GO" id="GO:0015074">
    <property type="term" value="P:DNA integration"/>
    <property type="evidence" value="ECO:0007669"/>
    <property type="project" value="InterPro"/>
</dbReference>
<dbReference type="InterPro" id="IPR001584">
    <property type="entry name" value="Integrase_cat-core"/>
</dbReference>
<dbReference type="InterPro" id="IPR057670">
    <property type="entry name" value="SH3_retrovirus"/>
</dbReference>
<dbReference type="Pfam" id="PF22936">
    <property type="entry name" value="Pol_BBD"/>
    <property type="match status" value="1"/>
</dbReference>
<dbReference type="EMBL" id="JAUHHV010000005">
    <property type="protein sequence ID" value="KAK1422630.1"/>
    <property type="molecule type" value="Genomic_DNA"/>
</dbReference>
<evidence type="ECO:0000313" key="7">
    <source>
        <dbReference type="EMBL" id="KAK1422630.1"/>
    </source>
</evidence>
<dbReference type="GO" id="GO:0006508">
    <property type="term" value="P:proteolysis"/>
    <property type="evidence" value="ECO:0007669"/>
    <property type="project" value="UniProtKB-KW"/>
</dbReference>
<dbReference type="SUPFAM" id="SSF56672">
    <property type="entry name" value="DNA/RNA polymerases"/>
    <property type="match status" value="1"/>
</dbReference>
<dbReference type="InterPro" id="IPR013103">
    <property type="entry name" value="RVT_2"/>
</dbReference>
<dbReference type="InterPro" id="IPR012337">
    <property type="entry name" value="RNaseH-like_sf"/>
</dbReference>
<dbReference type="Pfam" id="PF07727">
    <property type="entry name" value="RVT_2"/>
    <property type="match status" value="1"/>
</dbReference>
<feature type="region of interest" description="Disordered" evidence="5">
    <location>
        <begin position="296"/>
        <end position="338"/>
    </location>
</feature>
<reference evidence="7" key="1">
    <citation type="journal article" date="2023" name="bioRxiv">
        <title>Improved chromosome-level genome assembly for marigold (Tagetes erecta).</title>
        <authorList>
            <person name="Jiang F."/>
            <person name="Yuan L."/>
            <person name="Wang S."/>
            <person name="Wang H."/>
            <person name="Xu D."/>
            <person name="Wang A."/>
            <person name="Fan W."/>
        </authorList>
    </citation>
    <scope>NUCLEOTIDE SEQUENCE</scope>
    <source>
        <strain evidence="7">WSJ</strain>
        <tissue evidence="7">Leaf</tissue>
    </source>
</reference>
<keyword evidence="2" id="KW-0479">Metal-binding</keyword>
<dbReference type="Pfam" id="PF13976">
    <property type="entry name" value="gag_pre-integrs"/>
    <property type="match status" value="1"/>
</dbReference>
<evidence type="ECO:0000259" key="6">
    <source>
        <dbReference type="PROSITE" id="PS50994"/>
    </source>
</evidence>
<dbReference type="Pfam" id="PF25597">
    <property type="entry name" value="SH3_retrovirus"/>
    <property type="match status" value="1"/>
</dbReference>
<evidence type="ECO:0000313" key="8">
    <source>
        <dbReference type="Proteomes" id="UP001229421"/>
    </source>
</evidence>
<name>A0AAD8KGT5_TARER</name>
<protein>
    <recommendedName>
        <fullName evidence="6">Integrase catalytic domain-containing protein</fullName>
    </recommendedName>
</protein>
<dbReference type="Proteomes" id="UP001229421">
    <property type="component" value="Unassembled WGS sequence"/>
</dbReference>
<dbReference type="GO" id="GO:0004190">
    <property type="term" value="F:aspartic-type endopeptidase activity"/>
    <property type="evidence" value="ECO:0007669"/>
    <property type="project" value="UniProtKB-KW"/>
</dbReference>
<gene>
    <name evidence="7" type="ORF">QVD17_17916</name>
</gene>
<dbReference type="Gene3D" id="3.30.420.10">
    <property type="entry name" value="Ribonuclease H-like superfamily/Ribonuclease H"/>
    <property type="match status" value="1"/>
</dbReference>
<dbReference type="InterPro" id="IPR039537">
    <property type="entry name" value="Retrotran_Ty1/copia-like"/>
</dbReference>
<sequence length="1495" mass="168459">MGDKHDNVVSIPEATLISKLDASDLLYLHPSDSSSLTIISIKLKGTENYSVWANAIKLALRAKNKMGFIDKTCKKPTDDNVLANQWDRCNSVVLTWLLNSVSEELYVGQVYSELASDVWDDLNETYNKIDGSVMFSLYQKINSVTQNGSSVSDYYHRINTMWKQFDAMIHLPSCTCQASKEFNDFNQLIKLMQFLMGLDDIYQPVRTNLLTRDPLPTIKTAFSIISREESHRGAHASSKGQNVGYVSKSNQFYDTKRKNNSNFKGPNPNLSCTHCNKLGHTVDRCFELVGYPQSNKPRFGQGSNTNQINKPAQSSKPGNSSVQSRTGQSVSSSNNATLPGLTSEQIARLVGILNEKPADTQSNNIGGNFLNGFSANVFGKRIFNFASGNDSSLSGWIIDSGANQHMVMSEENLIDQIDVSGYNITVNHPNGTNALVTKIGSLKICDKIILTDVFVVPEYCANLISVYKLARDNKLQVVFDEFKCLLQDLRTRKTLVTGNQVEGLYLCGSMLKPIKVCSSSYNGLNLWHSRLGHPSDNALAVIKNSLGIKTQSELSPCETCHRAKQHRVPFPLSDHKSKNIGDLVHLDVWGPYKVQSCDGFKYFLTIVDDYSRVVWVYLLKNKTEVFQNIENYFYMLKTQFNATVKVFRSDNGTEFVNNQMHNFLNNNGVLHQTSCSYTPQQNGVVERKHRHLLNVARSLLFQGGLPLRFWSECVLTACYLINRTPTLVLNGKTPYEMFFGFSPSLDHLRVFGCLCFCTILNNSDKFSSHAEKCVMVGYSNQKKGYKLWSLDNKQVIFSRDVKFYENIFPFKDTNNSQLLKEHETFRMTALNFFDLFDTTQSKNSDGENPDDDGRELRDKIGSGQAQSIDTETVDGVVSRQQPLNGGGGEDTAAQKQTSSNSINTSEVDNADTIINNDKNIPPEGFNDPSTPLRKSNRHTSIPKNLNDFVIEGKVKYGFEKVVHYSKLSAENHCFATTLNKSVEPKSSKEALKDINWVNAMNKEMEALNRNKTWDLVDLPPGRKPIGCKWVFKIKHDPSGAISRYKARLVAKGYSQREGIDFDETFSPVVKMVTIRTVFSLAVQHNWPLYQLDVDNAFLYGDLNEEVYMKPPEGYYSPTETRVCKLNRSLYGLKQASRMWNEKLVGVLVDYGFVQSKCDHSLFIRRSGSIIVMALVYVDDIIITGNSLNEITAVKQLMNSQFMIKDLGLLKYFLGIEVIRTDEGLCLSQRKYCMELLTEYGLSGCKPAKTPIEQHYNVINFCKTHPTLLINVSGYQQLLGKLIYLSHTRPDISYAVQYLSQFMHQPTEAHLQLAMRVLRYLKGAPGKGLFFAPNESFKLSAYSDSDWGKCLETRRSVTGYCVMLGTCLVSWKSKKQLTVSRSSAEAEYRAMCAATCEVIWLKNLLVEMGIHVDLPVDMHCDNNAAISIAANPVFHDRTKHFDMDLYFLREKVSAGVIRTVSIQSVEQLADVFTKGLPVNQHTTMIQRLRMFDAFGI</sequence>
<feature type="domain" description="Integrase catalytic" evidence="6">
    <location>
        <begin position="567"/>
        <end position="742"/>
    </location>
</feature>
<dbReference type="InterPro" id="IPR043502">
    <property type="entry name" value="DNA/RNA_pol_sf"/>
</dbReference>
<evidence type="ECO:0000256" key="5">
    <source>
        <dbReference type="SAM" id="MobiDB-lite"/>
    </source>
</evidence>
<keyword evidence="4" id="KW-0378">Hydrolase</keyword>
<accession>A0AAD8KGT5</accession>
<keyword evidence="8" id="KW-1185">Reference proteome</keyword>
<evidence type="ECO:0000256" key="2">
    <source>
        <dbReference type="ARBA" id="ARBA00022723"/>
    </source>
</evidence>
<dbReference type="CDD" id="cd09272">
    <property type="entry name" value="RNase_HI_RT_Ty1"/>
    <property type="match status" value="1"/>
</dbReference>
<dbReference type="SUPFAM" id="SSF53098">
    <property type="entry name" value="Ribonuclease H-like"/>
    <property type="match status" value="1"/>
</dbReference>
<organism evidence="7 8">
    <name type="scientific">Tagetes erecta</name>
    <name type="common">African marigold</name>
    <dbReference type="NCBI Taxonomy" id="13708"/>
    <lineage>
        <taxon>Eukaryota</taxon>
        <taxon>Viridiplantae</taxon>
        <taxon>Streptophyta</taxon>
        <taxon>Embryophyta</taxon>
        <taxon>Tracheophyta</taxon>
        <taxon>Spermatophyta</taxon>
        <taxon>Magnoliopsida</taxon>
        <taxon>eudicotyledons</taxon>
        <taxon>Gunneridae</taxon>
        <taxon>Pentapetalae</taxon>
        <taxon>asterids</taxon>
        <taxon>campanulids</taxon>
        <taxon>Asterales</taxon>
        <taxon>Asteraceae</taxon>
        <taxon>Asteroideae</taxon>
        <taxon>Heliantheae alliance</taxon>
        <taxon>Tageteae</taxon>
        <taxon>Tagetes</taxon>
    </lineage>
</organism>
<evidence type="ECO:0000256" key="3">
    <source>
        <dbReference type="ARBA" id="ARBA00022750"/>
    </source>
</evidence>
<keyword evidence="1" id="KW-0645">Protease</keyword>
<dbReference type="PROSITE" id="PS50994">
    <property type="entry name" value="INTEGRASE"/>
    <property type="match status" value="1"/>
</dbReference>
<dbReference type="Pfam" id="PF14244">
    <property type="entry name" value="Retrotran_gag_3"/>
    <property type="match status" value="1"/>
</dbReference>
<dbReference type="InterPro" id="IPR054722">
    <property type="entry name" value="PolX-like_BBD"/>
</dbReference>
<dbReference type="Pfam" id="PF00665">
    <property type="entry name" value="rve"/>
    <property type="match status" value="1"/>
</dbReference>
<feature type="compositionally biased region" description="Polar residues" evidence="5">
    <location>
        <begin position="927"/>
        <end position="939"/>
    </location>
</feature>
<dbReference type="GO" id="GO:0046872">
    <property type="term" value="F:metal ion binding"/>
    <property type="evidence" value="ECO:0007669"/>
    <property type="project" value="UniProtKB-KW"/>
</dbReference>
<feature type="compositionally biased region" description="Polar residues" evidence="5">
    <location>
        <begin position="893"/>
        <end position="918"/>
    </location>
</feature>
<proteinExistence type="predicted"/>
<dbReference type="GO" id="GO:0003676">
    <property type="term" value="F:nucleic acid binding"/>
    <property type="evidence" value="ECO:0007669"/>
    <property type="project" value="InterPro"/>
</dbReference>
<feature type="region of interest" description="Disordered" evidence="5">
    <location>
        <begin position="840"/>
        <end position="939"/>
    </location>
</feature>
<dbReference type="InterPro" id="IPR036397">
    <property type="entry name" value="RNaseH_sf"/>
</dbReference>
<dbReference type="InterPro" id="IPR025724">
    <property type="entry name" value="GAG-pre-integrase_dom"/>
</dbReference>
<evidence type="ECO:0000256" key="4">
    <source>
        <dbReference type="ARBA" id="ARBA00022801"/>
    </source>
</evidence>
<dbReference type="InterPro" id="IPR029472">
    <property type="entry name" value="Copia-like_N"/>
</dbReference>
<comment type="caution">
    <text evidence="7">The sequence shown here is derived from an EMBL/GenBank/DDBJ whole genome shotgun (WGS) entry which is preliminary data.</text>
</comment>
<dbReference type="PANTHER" id="PTHR42648">
    <property type="entry name" value="TRANSPOSASE, PUTATIVE-RELATED"/>
    <property type="match status" value="1"/>
</dbReference>
<evidence type="ECO:0000256" key="1">
    <source>
        <dbReference type="ARBA" id="ARBA00022670"/>
    </source>
</evidence>
<dbReference type="PANTHER" id="PTHR42648:SF31">
    <property type="entry name" value="RNA-DIRECTED DNA POLYMERASE"/>
    <property type="match status" value="1"/>
</dbReference>